<evidence type="ECO:0000313" key="3">
    <source>
        <dbReference type="EMBL" id="CAI9935680.1"/>
    </source>
</evidence>
<keyword evidence="1" id="KW-0175">Coiled coil</keyword>
<reference evidence="4 5" key="2">
    <citation type="submission" date="2024-07" db="EMBL/GenBank/DDBJ databases">
        <authorList>
            <person name="Akdeniz Z."/>
        </authorList>
    </citation>
    <scope>NUCLEOTIDE SEQUENCE [LARGE SCALE GENOMIC DNA]</scope>
</reference>
<feature type="region of interest" description="Disordered" evidence="2">
    <location>
        <begin position="18"/>
        <end position="51"/>
    </location>
</feature>
<feature type="region of interest" description="Disordered" evidence="2">
    <location>
        <begin position="1989"/>
        <end position="2014"/>
    </location>
</feature>
<name>A0AA86TZB1_9EUKA</name>
<protein>
    <submittedName>
        <fullName evidence="3">Uncharacterized protein</fullName>
    </submittedName>
</protein>
<evidence type="ECO:0000313" key="5">
    <source>
        <dbReference type="Proteomes" id="UP001642409"/>
    </source>
</evidence>
<reference evidence="3" key="1">
    <citation type="submission" date="2023-06" db="EMBL/GenBank/DDBJ databases">
        <authorList>
            <person name="Kurt Z."/>
        </authorList>
    </citation>
    <scope>NUCLEOTIDE SEQUENCE</scope>
</reference>
<comment type="caution">
    <text evidence="3">The sequence shown here is derived from an EMBL/GenBank/DDBJ whole genome shotgun (WGS) entry which is preliminary data.</text>
</comment>
<dbReference type="EMBL" id="CAXDID020000783">
    <property type="protein sequence ID" value="CAL6113979.1"/>
    <property type="molecule type" value="Genomic_DNA"/>
</dbReference>
<gene>
    <name evidence="3" type="ORF">HINF_LOCUS23325</name>
    <name evidence="4" type="ORF">HINF_LOCUS77760</name>
</gene>
<keyword evidence="5" id="KW-1185">Reference proteome</keyword>
<evidence type="ECO:0000256" key="2">
    <source>
        <dbReference type="SAM" id="MobiDB-lite"/>
    </source>
</evidence>
<evidence type="ECO:0000313" key="4">
    <source>
        <dbReference type="EMBL" id="CAL6113979.1"/>
    </source>
</evidence>
<feature type="coiled-coil region" evidence="1">
    <location>
        <begin position="3598"/>
        <end position="3646"/>
    </location>
</feature>
<dbReference type="EMBL" id="CATOUU010000622">
    <property type="protein sequence ID" value="CAI9935680.1"/>
    <property type="molecule type" value="Genomic_DNA"/>
</dbReference>
<evidence type="ECO:0000256" key="1">
    <source>
        <dbReference type="SAM" id="Coils"/>
    </source>
</evidence>
<accession>A0AA86TZB1</accession>
<proteinExistence type="predicted"/>
<sequence length="4842" mass="567107">MKQIQIPPMLQNLNASVQMSTNRSQSKHAHTSVPQQLKRAKSEMRTGPSKLPKVNVTNMPQEVLDVGLATKLIPVEYYVHSYKDDDEFIQTVAHVDTVLDNVFDPQTEIINGSGFTQFWQDINTQKNLSWVECEILSKIDADKFLVFIHEQNFYKIVSNANIIFKDVVLQQENQQITENDAYENEREQKSLPVILNLQQQLSSLKKPNTKEYMIKIFKQQQHNSSLQKNFQNAIQLFGQQAIQITKRSFESIQNTAEFTVSTLMNKSKAVHNVNMQLDPNKLYKAIIKLNSQRMNFAHQIPIQMIEQAYNLLSGATILCSQSISSIKFDEIHKKLINFDFEKFKDVTCNDFIQHAQLTDSQLQVLQSAFQDEKHPLHWCCDFLALFLWSSFRLFKSVDIFDYCYKIKNFNNDSHFIIEQHRDRMKHNSINIKKYLQNIQNKQFHDLSEYIYTTFEDHKKDIMLGALHIFPQLWTAQAPKISKAVSNAFMENFASGSVEQLFINSQYTNQASFSQTFTEKLLNAHKLVYQIIGPHFVDQIVLDFGQTVMSTLNSKLHEYQNIHGKTPPLATRDQFAHESYVFAHQVFQHLFKIMEIRYFRLFVEELYETAVPEWFYLLLAFIHGGTKKKVVQEQKGVQNELLKIVHLIPNVQTFQLNLQKDVQSLNKYTDFQIPFSKQLAENTLFTLSQTEFKIIPEIIDNFISGIQIHPDPLKIAGSLEASIQELAIYYSSCPKLTNSLVYNYKTNTTKNYFTTEQREVSVDYKNTTYKQFLQVIYTDTMLTDQAYRNQFGLDFQNTANLKQTQKVVQEEQEKKKKELEQQQQDKFAFKKQVKKEQFKPESKYAEVIYYEPSVIMTKLIKLSKVAADKLTKYFEIFTRYFALHIQKTQVHIQHLYQKQNLLPKEMEKIEGFNELMQSIDHSQRLYKISTQEDQTKAKLKPISDFLQHHKLVQMITQGYQAGCAPSKIVQDIIDNQVNFVLNTLQNIYENSYGVQQLPNICYYSSCKINLQSLLQYLQQQDRFLFDLYSQRLHDYSLLIQNVLDKYLEDIDTKIQQSYFNTTQEIGQLYQIFKLFTYNKTKWQNVYEQLTKKVERYESMPFGDLAVGHYARLLLIYTTSMLKFKRVYLSLDKVISRVTSAYNQSAMFLVNVQNWLDQLVSDLYLRAREYLSVSSTDWESCEQQPVLFAHKFPFVCKNIVFPKLLRLDEQSQIVDLRQLSTEISNLSLMPIFKAQNIKVHIFDRPVVIKKIHLIDAFQELDEILNRTILTIEGIYQLQNQLLGQIETLVFDSIDKQIFTTLTKREAYVKQLTNQGDITPLTKTSIEAIINNFHVPNTTVLSRLKSLKQPIQLASKLVQICSNFEAQYQQWLKQQLSLLYSDDVRNQTIEAIRVSSAIIQNFPQSISIRTLAQNLMEFLVKTRNSIIQIFLLKASIYESSIQIQVEQSNIPLDRILKIDPMDMAIPSQLIKLVLQNYNAKIQDDTKTEALLLYTEQQQKQIFQHIKACQQRIRFEKLQYLQSQQMSKILASNQLLSDTFELPALEFKIGDKEMLNSDYIALGINATKMADRIKLLIVKNYQESDFYSQLSTLRSQIIQTTYRNELTLYIDQQFELVFQSLQLNAITPSHAQSINSQLSVLRQMYKLVFECYVIAQQYQLLVHLENRTKIQETIQFNFMQPADYEMFQLSVKQLRSAITTCFTTVSNAIQHSSKKLNKEKIWEMLHSFYKIRDSAYRINSPFYKNRQQIDKSLQLSYMLDLIHYEIMAAPKLQLKKGLSFPAGGIVLQLPDDINFTLSALLPLLGFQDCLFRVLYYIKVNEQSKQTTKFFVDGIMSTSGFYFKFAYPLIYDHIYEPFFAMSKDIIKEVIQITLHQHMIYWEARIDSFSVGLLKELIQYPPTIMYHILSHMVMKCYNELQSIQCISDDQINKQIYRLQQILNAIIELDDNQVEVDLDEVLQQIQLSMITSMENYQFYNEESTLQPYPAFNSQQVGQDEADEVNSVHQEDKKSDKLEEEEVSGVQDLIDEQFGEESETQKSSHVSEDQAEIDIFDQDVSQQKSKRPCLHEGFHVQDFEYLSMVKANPRNTPEQIIILSYISKVIQQIVAGIKSKSPFSNFVLVYSEQSQEQLTYFLKKKISSLEDNKEIKLQGTLQINLFSNGQILRPYSINPKFQINSDQFLFEQTLQLFGSIISQILYKFEFQSQLFIITPKGEQIQQQVNCLLFDVLGSLVQTKIEQIFLNVNQFENITKLFQENCILVLCGHQNLNQQQLIDLSNLLQQKRNLRIIHLLPSMLLTAHQNRSFIDNDGQNIISTINGSDENSNIIMLNQLQFACQAQALTMRLTQDFVLNAISQPILNLIVMSQAEQEVQVGSLGKQVLQRHKDVYKISDVINEMFDLQNTVEQNVSIINKTDDFLYKFFPILDEVRYGGGEKGIKYQNIPEQLTSWVKLDKEVVQHSILNDYGWKYMTDLLLLLFEQRIDKYGLIIENESEMYIREITYVIREIVSQQLNLGVINVKQLPDFQFNSANSLQIYPESLYIIEITKNSSQQLLDLIIEFLSLQKPINTFILVISDDPIIQNWCGYCSRLKHQILNNSTLVKNTFKSIETMKNKYDEQQLLQQKNLSPSEFNLVLSQFNVTQEDKQFSQSVTQYLKFLMENYFTFLMNLFQVQNIYQIQCILTTYLSILELHGIIEKSQIPNDAQRQLFTTQVNINQTFVDSLCYHNARTEVFAFVATILYSSCFTSFQLHYVNVEKSIHVNELSQNLNQFTMLLMMDLKSSIIMEMNQFFTMWQVSANDYMYSIQNKIEIVVETIKKGSQLFSDLNLSYLYIYNSQDIQQIYQKNSEHKLVYLNECFVNTAEYKMTYSTIPFIKQFEIQEELEEKPQSDVFLTENQDEKPSRIQHYLQLNQYKTNQNQLFNSKINNLGFLICNNAKQRQHLILKCDDNQFCEEIFGNAITRLQLQLQEYQTPKHAYKDRPQTELRVLQYIIDNEESIAQFIYDLRQYSEIIDEKAIFMPFTVVRLIIITEQQLIYNKISQILHNKLRFLSDVGLIGDFQLQNISFIIQCLNNCKIQSHNNLTLTIDEKYYKTSPNLLKQILTTLPSDYPNNPFDKGYSELLKSKINQRVQKLSSLPYYDQLQNQFQTITNNSNFDFIINQTIMIQNSQMYHQYIDNLAIHILKDVSRIEFIESKKETIEKYKFDPYINIDFSEKILSEAQKYTQLLKMWGSNVLPVTVPTVLIEQSAISYDAFALLLQHVNQSSVDMNLDVTKSEQIKTLFVDFGSLCGQYTMYNYQRNQLPSIQTQTDVHKIRTIFRQIISTCMRTQRHLPLNYKNQDAEYQILSDISNLNQHCQQNLINFTQTNSSLAQQINQHGVIINFDTYRNPQTSKGSFYQQYILLFPLSLLIQSNALQQVLTLTYPMNDRNPFINLQELQDFQAEACAYVGLELLPMALITLIMSTKVQIYIYQDCQFNTQIFSPYVQKFNIYNDFWNGSMYVYQQKLQKQYIQRQIEGFVAFEKKNEAAFEDIYDNKLSRISFQVYSILKSQVNSCDCQTFNRISQQIYQKIMLNIDPQIKQLIEVQSKIGYIIDLMVDCLNESDNFELNIVQEQELKQQIEQEIVNLNNEMNEQQNKIKDLTNQQSAIQTLNQQNELELQNQVIKMNNLIHLGITELENISKQEITELRQAEITDQYLIYMIQLLLHIFVGKTFDNCNYNYTNLPKQNSVGSIWEQVKEIITDFNTIRLIINFDLSNLSEDQNTRIKNIMGIQQYQQNQIYQQQKPKMLQKLLIFAKQLYSYVTYTKDDYISIKKQSYQKQIGQLETDKQVFKDKYLAIKQQIQDTQKRVDQQTTKIYMMLSQSDVRNSVSQQCNEIKPFFENLKNDIIYDIFDQQKEQQLARITSVFISVYILYGFDTMNQIYKLLVPIQTNCCPFCFEEDRCLICQNCQCLCNCLYDIDQKGAKKIVAQKAAAFQLNYYFSTKDTLQQTIYKTNLEQNVRRNAIDYFVKQNSQDFIEMQSALFCHENFRDSIISLSMKNYTKIIPIMYNTAAINALTIDCDIEDIQNIEQQLLQHCQKNVDVPIVLLMTDCSNELERVIQKITKLNYYISRNLSDTIQLAGELFRGLQNSAQIQIFVIFKQHQQQIHNCIQFNSTQKVESKEFEYIFTSSNKESITNIINSQKNQLQQVILSAINTRMNRDLCSFVGEYRGAQKQLDLNMSQLLIIAKQIKKEIISTHLPLLHQAMIQYTKQIDTVNQIKQQMSQLMQQKQVDLKSEQVQYWVKAYMTVSCQLVKISNKYPEVLKLLNKNIFFDPDQNEAIDLSLKQEFNGISYSTIITNIHKTLSLSNTTQFISSLCAYLLIVILQQFNKIDENGFNFIKFCFQNAQKTKKAFIQALNDYKNEFTADLLKYSQQYAKEFDTIFTQPNLLQYVKDYYKKNLLPEQLQRLNCTSMVYLFAIQCLMNQKSFAEQSIDFIKYVFAPNIQGEAYNKISILQKVVQSGKQYIIVSQDQKFALELIQTYAQSTVQWGNLEQLGTNSILARIQDKDITESTLRVLMNPNILVLNLDQFDLTNDQLKAFVSNKYDSVDPPQALSILYNSFQNALKVMHQSLLLIQPSNYFPVQLVNQRFKYFMKVNNNVTTEQLNQFYRDTYKLLECVTPTVSNLQKLQQNFNLLQYIKNFTELPYHVQQFFQFNSMFQPLSDGIFVTYAAYFERTKNHSFVPTHKFKQELLQNLLEKTDHLGFRELTFAPKVDFASPLNYNIIESIVPDSDLVQNLFRTLQNGGSGAPRMRMRENWLLKFMFKRNHYLVYKQLIFQVILANLDLGSYLSNQIYFNASFSHKS</sequence>
<organism evidence="3">
    <name type="scientific">Hexamita inflata</name>
    <dbReference type="NCBI Taxonomy" id="28002"/>
    <lineage>
        <taxon>Eukaryota</taxon>
        <taxon>Metamonada</taxon>
        <taxon>Diplomonadida</taxon>
        <taxon>Hexamitidae</taxon>
        <taxon>Hexamitinae</taxon>
        <taxon>Hexamita</taxon>
    </lineage>
</organism>
<dbReference type="Proteomes" id="UP001642409">
    <property type="component" value="Unassembled WGS sequence"/>
</dbReference>